<evidence type="ECO:0000256" key="1">
    <source>
        <dbReference type="SAM" id="MobiDB-lite"/>
    </source>
</evidence>
<feature type="region of interest" description="Disordered" evidence="1">
    <location>
        <begin position="1"/>
        <end position="38"/>
    </location>
</feature>
<evidence type="ECO:0000313" key="4">
    <source>
        <dbReference type="Proteomes" id="UP000663862"/>
    </source>
</evidence>
<comment type="caution">
    <text evidence="2">The sequence shown here is derived from an EMBL/GenBank/DDBJ whole genome shotgun (WGS) entry which is preliminary data.</text>
</comment>
<gene>
    <name evidence="3" type="ORF">TOA249_LOCUS6441</name>
    <name evidence="2" type="ORF">TSG867_LOCUS11224</name>
</gene>
<accession>A0A820MLQ9</accession>
<reference evidence="2" key="1">
    <citation type="submission" date="2021-02" db="EMBL/GenBank/DDBJ databases">
        <authorList>
            <person name="Nowell W R."/>
        </authorList>
    </citation>
    <scope>NUCLEOTIDE SEQUENCE</scope>
</reference>
<feature type="compositionally biased region" description="Basic residues" evidence="1">
    <location>
        <begin position="1"/>
        <end position="12"/>
    </location>
</feature>
<proteinExistence type="predicted"/>
<evidence type="ECO:0000313" key="2">
    <source>
        <dbReference type="EMBL" id="CAF4375860.1"/>
    </source>
</evidence>
<dbReference type="EMBL" id="CAJOBS010000272">
    <property type="protein sequence ID" value="CAF4540402.1"/>
    <property type="molecule type" value="Genomic_DNA"/>
</dbReference>
<organism evidence="2 4">
    <name type="scientific">Rotaria socialis</name>
    <dbReference type="NCBI Taxonomy" id="392032"/>
    <lineage>
        <taxon>Eukaryota</taxon>
        <taxon>Metazoa</taxon>
        <taxon>Spiralia</taxon>
        <taxon>Gnathifera</taxon>
        <taxon>Rotifera</taxon>
        <taxon>Eurotatoria</taxon>
        <taxon>Bdelloidea</taxon>
        <taxon>Philodinida</taxon>
        <taxon>Philodinidae</taxon>
        <taxon>Rotaria</taxon>
    </lineage>
</organism>
<dbReference type="AlphaFoldDB" id="A0A820MLQ9"/>
<name>A0A820MLQ9_9BILA</name>
<dbReference type="Proteomes" id="UP000663838">
    <property type="component" value="Unassembled WGS sequence"/>
</dbReference>
<dbReference type="Proteomes" id="UP000663862">
    <property type="component" value="Unassembled WGS sequence"/>
</dbReference>
<evidence type="ECO:0000313" key="3">
    <source>
        <dbReference type="EMBL" id="CAF4540402.1"/>
    </source>
</evidence>
<dbReference type="EMBL" id="CAJOBQ010000535">
    <property type="protein sequence ID" value="CAF4375860.1"/>
    <property type="molecule type" value="Genomic_DNA"/>
</dbReference>
<sequence>MHLLRIKVKSHSQQRPSTIHQGDALLPTGRRSRSSVSPLVQQPTLRSTIWRILPFVNRNNNNSYAHDCLD</sequence>
<protein>
    <submittedName>
        <fullName evidence="2">Uncharacterized protein</fullName>
    </submittedName>
</protein>